<reference evidence="1 2" key="1">
    <citation type="journal article" date="2016" name="Nat. Commun.">
        <title>Thousands of microbial genomes shed light on interconnected biogeochemical processes in an aquifer system.</title>
        <authorList>
            <person name="Anantharaman K."/>
            <person name="Brown C.T."/>
            <person name="Hug L.A."/>
            <person name="Sharon I."/>
            <person name="Castelle C.J."/>
            <person name="Probst A.J."/>
            <person name="Thomas B.C."/>
            <person name="Singh A."/>
            <person name="Wilkins M.J."/>
            <person name="Karaoz U."/>
            <person name="Brodie E.L."/>
            <person name="Williams K.H."/>
            <person name="Hubbard S.S."/>
            <person name="Banfield J.F."/>
        </authorList>
    </citation>
    <scope>NUCLEOTIDE SEQUENCE [LARGE SCALE GENOMIC DNA]</scope>
</reference>
<proteinExistence type="predicted"/>
<sequence length="87" mass="10002">MAKKWFHFALPMFVEAETSWVEKNVSSANSFKIPEELLDGVAELVKKYMVSKGKLLIFTETKFMVSKTSPHDLVTVIDKKEYNLDSE</sequence>
<comment type="caution">
    <text evidence="1">The sequence shown here is derived from an EMBL/GenBank/DDBJ whole genome shotgun (WGS) entry which is preliminary data.</text>
</comment>
<protein>
    <submittedName>
        <fullName evidence="1">Uncharacterized protein</fullName>
    </submittedName>
</protein>
<dbReference type="EMBL" id="MGDD01000162">
    <property type="protein sequence ID" value="OGL45751.1"/>
    <property type="molecule type" value="Genomic_DNA"/>
</dbReference>
<evidence type="ECO:0000313" key="1">
    <source>
        <dbReference type="EMBL" id="OGL45751.1"/>
    </source>
</evidence>
<dbReference type="Proteomes" id="UP000179266">
    <property type="component" value="Unassembled WGS sequence"/>
</dbReference>
<gene>
    <name evidence="1" type="ORF">A2161_05070</name>
</gene>
<name>A0A1F7RWC4_9BACT</name>
<evidence type="ECO:0000313" key="2">
    <source>
        <dbReference type="Proteomes" id="UP000179266"/>
    </source>
</evidence>
<organism evidence="1 2">
    <name type="scientific">Candidatus Schekmanbacteria bacterium RBG_13_48_7</name>
    <dbReference type="NCBI Taxonomy" id="1817878"/>
    <lineage>
        <taxon>Bacteria</taxon>
        <taxon>Candidatus Schekmaniibacteriota</taxon>
    </lineage>
</organism>
<dbReference type="AlphaFoldDB" id="A0A1F7RWC4"/>
<accession>A0A1F7RWC4</accession>